<dbReference type="PANTHER" id="PTHR21531:SF0">
    <property type="entry name" value="PROTEIN LTV1 HOMOLOG"/>
    <property type="match status" value="1"/>
</dbReference>
<dbReference type="GO" id="GO:0042274">
    <property type="term" value="P:ribosomal small subunit biogenesis"/>
    <property type="evidence" value="ECO:0007669"/>
    <property type="project" value="InterPro"/>
</dbReference>
<dbReference type="InterPro" id="IPR038279">
    <property type="entry name" value="Ndc10_dom2_sf"/>
</dbReference>
<dbReference type="InParanoid" id="A0A168SH20"/>
<gene>
    <name evidence="3" type="primary">ABSGL_14087.1 scaffold 14385</name>
</gene>
<dbReference type="Pfam" id="PF04180">
    <property type="entry name" value="LTV"/>
    <property type="match status" value="1"/>
</dbReference>
<feature type="compositionally biased region" description="Acidic residues" evidence="2">
    <location>
        <begin position="313"/>
        <end position="335"/>
    </location>
</feature>
<feature type="compositionally biased region" description="Basic and acidic residues" evidence="2">
    <location>
        <begin position="503"/>
        <end position="547"/>
    </location>
</feature>
<proteinExistence type="inferred from homology"/>
<feature type="compositionally biased region" description="Acidic residues" evidence="2">
    <location>
        <begin position="201"/>
        <end position="245"/>
    </location>
</feature>
<dbReference type="PANTHER" id="PTHR21531">
    <property type="entry name" value="LOW-TEMPERATURE VIABILITY PROTEIN LTV1-RELATED"/>
    <property type="match status" value="1"/>
</dbReference>
<feature type="region of interest" description="Disordered" evidence="2">
    <location>
        <begin position="383"/>
        <end position="421"/>
    </location>
</feature>
<feature type="region of interest" description="Disordered" evidence="2">
    <location>
        <begin position="1"/>
        <end position="23"/>
    </location>
</feature>
<feature type="compositionally biased region" description="Polar residues" evidence="2">
    <location>
        <begin position="286"/>
        <end position="304"/>
    </location>
</feature>
<dbReference type="GO" id="GO:0030688">
    <property type="term" value="C:preribosome, small subunit precursor"/>
    <property type="evidence" value="ECO:0007669"/>
    <property type="project" value="TreeGrafter"/>
</dbReference>
<dbReference type="EMBL" id="LT554895">
    <property type="protein sequence ID" value="SAM08424.1"/>
    <property type="molecule type" value="Genomic_DNA"/>
</dbReference>
<feature type="region of interest" description="Disordered" evidence="2">
    <location>
        <begin position="436"/>
        <end position="550"/>
    </location>
</feature>
<feature type="compositionally biased region" description="Acidic residues" evidence="2">
    <location>
        <begin position="482"/>
        <end position="499"/>
    </location>
</feature>
<feature type="region of interest" description="Disordered" evidence="2">
    <location>
        <begin position="201"/>
        <end position="335"/>
    </location>
</feature>
<dbReference type="OrthoDB" id="5852896at2759"/>
<name>A0A168SH20_ABSGL</name>
<dbReference type="InterPro" id="IPR007307">
    <property type="entry name" value="Ltv1"/>
</dbReference>
<dbReference type="Proteomes" id="UP000078561">
    <property type="component" value="Unassembled WGS sequence"/>
</dbReference>
<dbReference type="GO" id="GO:0005829">
    <property type="term" value="C:cytosol"/>
    <property type="evidence" value="ECO:0007669"/>
    <property type="project" value="TreeGrafter"/>
</dbReference>
<evidence type="ECO:0000256" key="2">
    <source>
        <dbReference type="SAM" id="MobiDB-lite"/>
    </source>
</evidence>
<feature type="compositionally biased region" description="Basic and acidic residues" evidence="2">
    <location>
        <begin position="436"/>
        <end position="445"/>
    </location>
</feature>
<accession>A0A168SH20</accession>
<evidence type="ECO:0000256" key="1">
    <source>
        <dbReference type="ARBA" id="ARBA00009078"/>
    </source>
</evidence>
<dbReference type="AlphaFoldDB" id="A0A168SH20"/>
<keyword evidence="4" id="KW-1185">Reference proteome</keyword>
<reference evidence="3" key="1">
    <citation type="submission" date="2016-04" db="EMBL/GenBank/DDBJ databases">
        <authorList>
            <person name="Evans L.H."/>
            <person name="Alamgir A."/>
            <person name="Owens N."/>
            <person name="Weber N.D."/>
            <person name="Virtaneva K."/>
            <person name="Barbian K."/>
            <person name="Babar A."/>
            <person name="Rosenke K."/>
        </authorList>
    </citation>
    <scope>NUCLEOTIDE SEQUENCE [LARGE SCALE GENOMIC DNA]</scope>
    <source>
        <strain evidence="3">CBS 101.48</strain>
    </source>
</reference>
<dbReference type="Gene3D" id="1.10.443.20">
    <property type="entry name" value="Centromere DNA-binding protein complex CBF3 subunit, domain 2"/>
    <property type="match status" value="1"/>
</dbReference>
<evidence type="ECO:0000313" key="4">
    <source>
        <dbReference type="Proteomes" id="UP000078561"/>
    </source>
</evidence>
<protein>
    <submittedName>
        <fullName evidence="3">Uncharacterized protein</fullName>
    </submittedName>
</protein>
<dbReference type="GO" id="GO:0003677">
    <property type="term" value="F:DNA binding"/>
    <property type="evidence" value="ECO:0007669"/>
    <property type="project" value="InterPro"/>
</dbReference>
<evidence type="ECO:0000313" key="3">
    <source>
        <dbReference type="EMBL" id="SAM08424.1"/>
    </source>
</evidence>
<organism evidence="3">
    <name type="scientific">Absidia glauca</name>
    <name type="common">Pin mould</name>
    <dbReference type="NCBI Taxonomy" id="4829"/>
    <lineage>
        <taxon>Eukaryota</taxon>
        <taxon>Fungi</taxon>
        <taxon>Fungi incertae sedis</taxon>
        <taxon>Mucoromycota</taxon>
        <taxon>Mucoromycotina</taxon>
        <taxon>Mucoromycetes</taxon>
        <taxon>Mucorales</taxon>
        <taxon>Cunninghamellaceae</taxon>
        <taxon>Absidia</taxon>
    </lineage>
</organism>
<sequence length="655" mass="75283">MPKKNFIDRKSAKHYHVVHRSQKDPLINDAEASARVLQEVVAPNMIKHKTPEELKRLAARPTKLSQDEIDQRVGQAALHGVFFDDAEYDYMQHMKPIGSTDAVFLEAPGSSRKEKGGRRGGDDDNGGLVLREEVEAGLFDRVNDKKNPNLFEMPAGVLPSMIELDKGVMNQQTGLEGGLQPDMDPRLREVLEALEDEEYVENDLEEDFFDDLNDDTAEAYDPEEDEYYDDSDAEYEEYEEYEDDQVNGPIDPENYDWQAAFNKFKKNQGRGGSDDEDYEDDDRQSKGTGFSVSSSAMHRNTQLRTLDDRFDRIEEEYLQDDDDEDDFDEDAEEREDFESILDDFLEKYEVVGNKLATKLEGEDSVQKLDAIRGAFDTLRIVDDEEKREQQQQERRERALVTSKTKEPESLWARPEQRKHQTWDCQSVISTYSNLENHPHLISDRGPKKRISIDPKTGMPILVENDRKVQRSKNSRPNNAPQSDEEDADSDALDSDEEEPVNLGERRSKKETKEEKKERKQAIKDAKKNRREEKKSTKAAFKSEENRQRQTLLQQRKAKAIFLTHGRLFYLVRAALDPPTSLCKKLFPTIDEWHDRLATKYLSPDSNSPIQPTVTADAFVQVSHLQPTCHSQGMCRKLKLRDAILPTHSSSNVCAL</sequence>
<dbReference type="GO" id="GO:0000056">
    <property type="term" value="P:ribosomal small subunit export from nucleus"/>
    <property type="evidence" value="ECO:0007669"/>
    <property type="project" value="TreeGrafter"/>
</dbReference>
<comment type="similarity">
    <text evidence="1">Belongs to the LTV1 family.</text>
</comment>
<dbReference type="GO" id="GO:0005634">
    <property type="term" value="C:nucleus"/>
    <property type="evidence" value="ECO:0007669"/>
    <property type="project" value="TreeGrafter"/>
</dbReference>
<dbReference type="FunCoup" id="A0A168SH20">
    <property type="interactions" value="368"/>
</dbReference>
<dbReference type="STRING" id="4829.A0A168SH20"/>
<feature type="compositionally biased region" description="Basic and acidic residues" evidence="2">
    <location>
        <begin position="1"/>
        <end position="10"/>
    </location>
</feature>
<feature type="compositionally biased region" description="Basic residues" evidence="2">
    <location>
        <begin position="11"/>
        <end position="20"/>
    </location>
</feature>
<dbReference type="OMA" id="YDENAET"/>